<protein>
    <recommendedName>
        <fullName evidence="8">Cytosine-specific methyltransferase</fullName>
        <ecNumber evidence="8">2.1.1.37</ecNumber>
    </recommendedName>
</protein>
<dbReference type="InterPro" id="IPR029063">
    <property type="entry name" value="SAM-dependent_MTases_sf"/>
</dbReference>
<evidence type="ECO:0000256" key="2">
    <source>
        <dbReference type="ARBA" id="ARBA00022679"/>
    </source>
</evidence>
<dbReference type="Pfam" id="PF00145">
    <property type="entry name" value="DNA_methylase"/>
    <property type="match status" value="1"/>
</dbReference>
<dbReference type="Proteomes" id="UP000285236">
    <property type="component" value="Unassembled WGS sequence"/>
</dbReference>
<dbReference type="GO" id="GO:0009307">
    <property type="term" value="P:DNA restriction-modification system"/>
    <property type="evidence" value="ECO:0007669"/>
    <property type="project" value="UniProtKB-KW"/>
</dbReference>
<gene>
    <name evidence="9" type="ORF">DWW35_02160</name>
</gene>
<name>A0AA92W4Q1_9BACT</name>
<keyword evidence="3 6" id="KW-0949">S-adenosyl-L-methionine</keyword>
<evidence type="ECO:0000256" key="7">
    <source>
        <dbReference type="RuleBase" id="RU000416"/>
    </source>
</evidence>
<organism evidence="9 10">
    <name type="scientific">Segatella copri</name>
    <dbReference type="NCBI Taxonomy" id="165179"/>
    <lineage>
        <taxon>Bacteria</taxon>
        <taxon>Pseudomonadati</taxon>
        <taxon>Bacteroidota</taxon>
        <taxon>Bacteroidia</taxon>
        <taxon>Bacteroidales</taxon>
        <taxon>Prevotellaceae</taxon>
        <taxon>Segatella</taxon>
    </lineage>
</organism>
<dbReference type="PROSITE" id="PS00095">
    <property type="entry name" value="C5_MTASE_2"/>
    <property type="match status" value="1"/>
</dbReference>
<dbReference type="InterPro" id="IPR031303">
    <property type="entry name" value="C5_meth_CS"/>
</dbReference>
<dbReference type="AlphaFoldDB" id="A0AA92W4Q1"/>
<dbReference type="PANTHER" id="PTHR10629:SF52">
    <property type="entry name" value="DNA (CYTOSINE-5)-METHYLTRANSFERASE 1"/>
    <property type="match status" value="1"/>
</dbReference>
<dbReference type="InterPro" id="IPR050390">
    <property type="entry name" value="C5-Methyltransferase"/>
</dbReference>
<dbReference type="PROSITE" id="PS51679">
    <property type="entry name" value="SAM_MT_C5"/>
    <property type="match status" value="1"/>
</dbReference>
<keyword evidence="4" id="KW-0680">Restriction system</keyword>
<comment type="catalytic activity">
    <reaction evidence="5 8">
        <text>a 2'-deoxycytidine in DNA + S-adenosyl-L-methionine = a 5-methyl-2'-deoxycytidine in DNA + S-adenosyl-L-homocysteine + H(+)</text>
        <dbReference type="Rhea" id="RHEA:13681"/>
        <dbReference type="Rhea" id="RHEA-COMP:11369"/>
        <dbReference type="Rhea" id="RHEA-COMP:11370"/>
        <dbReference type="ChEBI" id="CHEBI:15378"/>
        <dbReference type="ChEBI" id="CHEBI:57856"/>
        <dbReference type="ChEBI" id="CHEBI:59789"/>
        <dbReference type="ChEBI" id="CHEBI:85452"/>
        <dbReference type="ChEBI" id="CHEBI:85454"/>
        <dbReference type="EC" id="2.1.1.37"/>
    </reaction>
</comment>
<accession>A0AA92W4Q1</accession>
<dbReference type="Gene3D" id="3.90.120.10">
    <property type="entry name" value="DNA Methylase, subunit A, domain 2"/>
    <property type="match status" value="1"/>
</dbReference>
<sequence>MPKKIASLFSGCGGLDLGFTGGFYFGKHYFERLNTKIVFANDFDQDAYTCYNANHLLTKDGVESILADIRDVEVSEIPDFDILLAGFPCQPFSNAGNRKGVNDTSGRGTLFAECERVIRGKIDNGHRPQAFVFENVRGILSSKMEDNVTTVPQEIEKRMNLLGYDVSMHLVCASDYGVPQKRYRVLMVGIDKSLGIPTFDFGLMKEIVEENEIPSEHFGKKEELLLGRILQNISDVADSDVWPYSPGTQHTVDLIGGCTHGLDAFRYFKDGYRYSDLPSICFEGRSWKDIPYELLTERFKKIADNPKKYHAPKFFRRFAFGEINGTITASAQPDKCGITHPVENRRYSVRECARIQSFPDDYLFTSIPLQSRYKVIGNAVPPVLAWVLGYALLKVLPKD</sequence>
<evidence type="ECO:0000256" key="3">
    <source>
        <dbReference type="ARBA" id="ARBA00022691"/>
    </source>
</evidence>
<dbReference type="NCBIfam" id="TIGR00675">
    <property type="entry name" value="dcm"/>
    <property type="match status" value="1"/>
</dbReference>
<dbReference type="GO" id="GO:0003886">
    <property type="term" value="F:DNA (cytosine-5-)-methyltransferase activity"/>
    <property type="evidence" value="ECO:0007669"/>
    <property type="project" value="UniProtKB-EC"/>
</dbReference>
<dbReference type="GO" id="GO:0044027">
    <property type="term" value="P:negative regulation of gene expression via chromosomal CpG island methylation"/>
    <property type="evidence" value="ECO:0007669"/>
    <property type="project" value="TreeGrafter"/>
</dbReference>
<evidence type="ECO:0000256" key="5">
    <source>
        <dbReference type="ARBA" id="ARBA00047422"/>
    </source>
</evidence>
<evidence type="ECO:0000256" key="1">
    <source>
        <dbReference type="ARBA" id="ARBA00022603"/>
    </source>
</evidence>
<dbReference type="EMBL" id="QRYP01000003">
    <property type="protein sequence ID" value="RGV00491.1"/>
    <property type="molecule type" value="Genomic_DNA"/>
</dbReference>
<comment type="similarity">
    <text evidence="6 7">Belongs to the class I-like SAM-binding methyltransferase superfamily. C5-methyltransferase family.</text>
</comment>
<evidence type="ECO:0000256" key="6">
    <source>
        <dbReference type="PROSITE-ProRule" id="PRU01016"/>
    </source>
</evidence>
<keyword evidence="2 6" id="KW-0808">Transferase</keyword>
<keyword evidence="1 6" id="KW-0489">Methyltransferase</keyword>
<dbReference type="GO" id="GO:0003677">
    <property type="term" value="F:DNA binding"/>
    <property type="evidence" value="ECO:0007669"/>
    <property type="project" value="TreeGrafter"/>
</dbReference>
<dbReference type="GO" id="GO:0032259">
    <property type="term" value="P:methylation"/>
    <property type="evidence" value="ECO:0007669"/>
    <property type="project" value="UniProtKB-KW"/>
</dbReference>
<dbReference type="RefSeq" id="WP_118079010.1">
    <property type="nucleotide sequence ID" value="NZ_QRYP01000003.1"/>
</dbReference>
<proteinExistence type="inferred from homology"/>
<evidence type="ECO:0000313" key="10">
    <source>
        <dbReference type="Proteomes" id="UP000285236"/>
    </source>
</evidence>
<evidence type="ECO:0000256" key="4">
    <source>
        <dbReference type="ARBA" id="ARBA00022747"/>
    </source>
</evidence>
<dbReference type="PANTHER" id="PTHR10629">
    <property type="entry name" value="CYTOSINE-SPECIFIC METHYLTRANSFERASE"/>
    <property type="match status" value="1"/>
</dbReference>
<dbReference type="InterPro" id="IPR001525">
    <property type="entry name" value="C5_MeTfrase"/>
</dbReference>
<evidence type="ECO:0000313" key="9">
    <source>
        <dbReference type="EMBL" id="RGV00491.1"/>
    </source>
</evidence>
<dbReference type="SUPFAM" id="SSF53335">
    <property type="entry name" value="S-adenosyl-L-methionine-dependent methyltransferases"/>
    <property type="match status" value="1"/>
</dbReference>
<dbReference type="PRINTS" id="PR00105">
    <property type="entry name" value="C5METTRFRASE"/>
</dbReference>
<dbReference type="PROSITE" id="PS00094">
    <property type="entry name" value="C5_MTASE_1"/>
    <property type="match status" value="1"/>
</dbReference>
<feature type="active site" evidence="6">
    <location>
        <position position="89"/>
    </location>
</feature>
<comment type="caution">
    <text evidence="9">The sequence shown here is derived from an EMBL/GenBank/DDBJ whole genome shotgun (WGS) entry which is preliminary data.</text>
</comment>
<dbReference type="EC" id="2.1.1.37" evidence="8"/>
<evidence type="ECO:0000256" key="8">
    <source>
        <dbReference type="RuleBase" id="RU000417"/>
    </source>
</evidence>
<reference evidence="9 10" key="1">
    <citation type="submission" date="2018-08" db="EMBL/GenBank/DDBJ databases">
        <title>A genome reference for cultivated species of the human gut microbiota.</title>
        <authorList>
            <person name="Zou Y."/>
            <person name="Xue W."/>
            <person name="Luo G."/>
        </authorList>
    </citation>
    <scope>NUCLEOTIDE SEQUENCE [LARGE SCALE GENOMIC DNA]</scope>
    <source>
        <strain evidence="9 10">AF15-25</strain>
    </source>
</reference>
<dbReference type="Gene3D" id="3.40.50.150">
    <property type="entry name" value="Vaccinia Virus protein VP39"/>
    <property type="match status" value="1"/>
</dbReference>
<dbReference type="InterPro" id="IPR018117">
    <property type="entry name" value="C5_DNA_meth_AS"/>
</dbReference>